<evidence type="ECO:0000313" key="5">
    <source>
        <dbReference type="EMBL" id="SVC89972.1"/>
    </source>
</evidence>
<dbReference type="AlphaFoldDB" id="A0A382QYJ7"/>
<dbReference type="Pfam" id="PF02741">
    <property type="entry name" value="FTR_C"/>
    <property type="match status" value="1"/>
</dbReference>
<dbReference type="InterPro" id="IPR002770">
    <property type="entry name" value="ForMFR_H4MPT_ForTrfase_C"/>
</dbReference>
<organism evidence="5">
    <name type="scientific">marine metagenome</name>
    <dbReference type="NCBI Taxonomy" id="408172"/>
    <lineage>
        <taxon>unclassified sequences</taxon>
        <taxon>metagenomes</taxon>
        <taxon>ecological metagenomes</taxon>
    </lineage>
</organism>
<dbReference type="NCBIfam" id="TIGR03119">
    <property type="entry name" value="one_C_fhcD"/>
    <property type="match status" value="1"/>
</dbReference>
<dbReference type="Gene3D" id="3.30.70.520">
    <property type="match status" value="2"/>
</dbReference>
<sequence>MKIKSTQIVDTFAEAFKMYGSRIIITAETKEWAMAAAQSVTGFATSVIGCKCEAGIETEILPKESPDLRPGVSVLLFAMDSENLGKRLMERIGQCVMTCPSTACYNGIDEGNEIVVGGQLRYFGDGYQISKEIAGKRLWRIPVMDGEFLVDDIFKTKEAVGGGNILILAKDQNTALKAAKSAVNTMREVPNVILPFPNGVVRSGSKVGSKYKALIASTNDAYCPTLSSVVEKTEVDTNINSVLEIVIDGLTLKDVEEAMRVGIKAAIKPGIKKISAGNYGGGLGQY</sequence>
<dbReference type="InterPro" id="IPR022667">
    <property type="entry name" value="ForMFR_H4MPT_ForTrfase_N"/>
</dbReference>
<protein>
    <recommendedName>
        <fullName evidence="6">Formylmethanofuran--tetrahydromethanopterin N-formyltransferase</fullName>
    </recommendedName>
</protein>
<dbReference type="EMBL" id="UINC01117507">
    <property type="protein sequence ID" value="SVC89972.1"/>
    <property type="molecule type" value="Genomic_DNA"/>
</dbReference>
<evidence type="ECO:0000256" key="1">
    <source>
        <dbReference type="ARBA" id="ARBA00006770"/>
    </source>
</evidence>
<name>A0A382QYJ7_9ZZZZ</name>
<accession>A0A382QYJ7</accession>
<comment type="similarity">
    <text evidence="1">Belongs to the FTR family.</text>
</comment>
<dbReference type="InterPro" id="IPR023447">
    <property type="entry name" value="ForMFR_H4MPT_ForTrfase_fd-like"/>
</dbReference>
<dbReference type="NCBIfam" id="NF002554">
    <property type="entry name" value="PRK02114.1"/>
    <property type="match status" value="1"/>
</dbReference>
<evidence type="ECO:0000259" key="3">
    <source>
        <dbReference type="Pfam" id="PF01913"/>
    </source>
</evidence>
<dbReference type="InterPro" id="IPR014053">
    <property type="entry name" value="ForMFR_H4MPT_ForTrfase"/>
</dbReference>
<dbReference type="PIRSF" id="PIRSF006414">
    <property type="entry name" value="Ftr_formyl_trnsf"/>
    <property type="match status" value="1"/>
</dbReference>
<evidence type="ECO:0000256" key="2">
    <source>
        <dbReference type="ARBA" id="ARBA00022679"/>
    </source>
</evidence>
<dbReference type="GO" id="GO:0006730">
    <property type="term" value="P:one-carbon metabolic process"/>
    <property type="evidence" value="ECO:0007669"/>
    <property type="project" value="InterPro"/>
</dbReference>
<dbReference type="GO" id="GO:0030270">
    <property type="term" value="F:formylmethanofuran-tetrahydromethanopterin N-formyltransferase activity"/>
    <property type="evidence" value="ECO:0007669"/>
    <property type="project" value="InterPro"/>
</dbReference>
<feature type="domain" description="Formylmethanofuran: tetrahydromethanopterin formyltransferase Ftr N-terminal" evidence="3">
    <location>
        <begin position="1"/>
        <end position="143"/>
    </location>
</feature>
<dbReference type="Pfam" id="PF01913">
    <property type="entry name" value="FTR"/>
    <property type="match status" value="1"/>
</dbReference>
<proteinExistence type="inferred from homology"/>
<evidence type="ECO:0000259" key="4">
    <source>
        <dbReference type="Pfam" id="PF02741"/>
    </source>
</evidence>
<gene>
    <name evidence="5" type="ORF">METZ01_LOCUS342826</name>
</gene>
<keyword evidence="2" id="KW-0808">Transferase</keyword>
<dbReference type="SUPFAM" id="SSF55112">
    <property type="entry name" value="Formylmethanofuran:tetrahydromethanopterin formyltransferase"/>
    <property type="match status" value="2"/>
</dbReference>
<feature type="non-terminal residue" evidence="5">
    <location>
        <position position="286"/>
    </location>
</feature>
<evidence type="ECO:0008006" key="6">
    <source>
        <dbReference type="Google" id="ProtNLM"/>
    </source>
</evidence>
<feature type="domain" description="Formylmethanofuran: tetrahydromethanopterin formyltransferase Ftr C-terminal" evidence="4">
    <location>
        <begin position="146"/>
        <end position="286"/>
    </location>
</feature>
<reference evidence="5" key="1">
    <citation type="submission" date="2018-05" db="EMBL/GenBank/DDBJ databases">
        <authorList>
            <person name="Lanie J.A."/>
            <person name="Ng W.-L."/>
            <person name="Kazmierczak K.M."/>
            <person name="Andrzejewski T.M."/>
            <person name="Davidsen T.M."/>
            <person name="Wayne K.J."/>
            <person name="Tettelin H."/>
            <person name="Glass J.I."/>
            <person name="Rusch D."/>
            <person name="Podicherti R."/>
            <person name="Tsui H.-C.T."/>
            <person name="Winkler M.E."/>
        </authorList>
    </citation>
    <scope>NUCLEOTIDE SEQUENCE</scope>
</reference>
<dbReference type="HAMAP" id="MF_00579">
    <property type="entry name" value="FTR"/>
    <property type="match status" value="1"/>
</dbReference>